<evidence type="ECO:0000313" key="3">
    <source>
        <dbReference type="Proteomes" id="UP000011657"/>
    </source>
</evidence>
<gene>
    <name evidence="2" type="ORF">C477_17920</name>
</gene>
<feature type="transmembrane region" description="Helical" evidence="1">
    <location>
        <begin position="43"/>
        <end position="62"/>
    </location>
</feature>
<keyword evidence="1" id="KW-0472">Membrane</keyword>
<dbReference type="EMBL" id="AOIS01000057">
    <property type="protein sequence ID" value="ELZ15576.1"/>
    <property type="molecule type" value="Genomic_DNA"/>
</dbReference>
<evidence type="ECO:0000313" key="2">
    <source>
        <dbReference type="EMBL" id="ELZ15576.1"/>
    </source>
</evidence>
<organism evidence="2 3">
    <name type="scientific">Haloterrigena salina JCM 13891</name>
    <dbReference type="NCBI Taxonomy" id="1227488"/>
    <lineage>
        <taxon>Archaea</taxon>
        <taxon>Methanobacteriati</taxon>
        <taxon>Methanobacteriota</taxon>
        <taxon>Stenosarchaea group</taxon>
        <taxon>Halobacteria</taxon>
        <taxon>Halobacteriales</taxon>
        <taxon>Natrialbaceae</taxon>
        <taxon>Haloterrigena</taxon>
    </lineage>
</organism>
<sequence length="66" mass="7495">MTELPRWRIPQRVERSRLKRIKQMSNCLEIASDRVYVVDSERVGIVAGLIVLAPTISTVAYLSHAT</sequence>
<keyword evidence="3" id="KW-1185">Reference proteome</keyword>
<accession>M0BX34</accession>
<protein>
    <submittedName>
        <fullName evidence="2">Uncharacterized protein</fullName>
    </submittedName>
</protein>
<keyword evidence="1" id="KW-0812">Transmembrane</keyword>
<evidence type="ECO:0000256" key="1">
    <source>
        <dbReference type="SAM" id="Phobius"/>
    </source>
</evidence>
<dbReference type="AlphaFoldDB" id="M0BX34"/>
<keyword evidence="1" id="KW-1133">Transmembrane helix</keyword>
<reference evidence="2 3" key="1">
    <citation type="journal article" date="2014" name="PLoS Genet.">
        <title>Phylogenetically driven sequencing of extremely halophilic archaea reveals strategies for static and dynamic osmo-response.</title>
        <authorList>
            <person name="Becker E.A."/>
            <person name="Seitzer P.M."/>
            <person name="Tritt A."/>
            <person name="Larsen D."/>
            <person name="Krusor M."/>
            <person name="Yao A.I."/>
            <person name="Wu D."/>
            <person name="Madern D."/>
            <person name="Eisen J.A."/>
            <person name="Darling A.E."/>
            <person name="Facciotti M.T."/>
        </authorList>
    </citation>
    <scope>NUCLEOTIDE SEQUENCE [LARGE SCALE GENOMIC DNA]</scope>
    <source>
        <strain evidence="2 3">JCM 13891</strain>
    </source>
</reference>
<name>M0BX34_9EURY</name>
<comment type="caution">
    <text evidence="2">The sequence shown here is derived from an EMBL/GenBank/DDBJ whole genome shotgun (WGS) entry which is preliminary data.</text>
</comment>
<proteinExistence type="predicted"/>
<dbReference type="Proteomes" id="UP000011657">
    <property type="component" value="Unassembled WGS sequence"/>
</dbReference>